<evidence type="ECO:0000259" key="2">
    <source>
        <dbReference type="SMART" id="SM00642"/>
    </source>
</evidence>
<dbReference type="GO" id="GO:0016798">
    <property type="term" value="F:hydrolase activity, acting on glycosyl bonds"/>
    <property type="evidence" value="ECO:0007669"/>
    <property type="project" value="UniProtKB-KW"/>
</dbReference>
<evidence type="ECO:0000313" key="4">
    <source>
        <dbReference type="Proteomes" id="UP000823842"/>
    </source>
</evidence>
<dbReference type="GO" id="GO:0005975">
    <property type="term" value="P:carbohydrate metabolic process"/>
    <property type="evidence" value="ECO:0007669"/>
    <property type="project" value="InterPro"/>
</dbReference>
<dbReference type="SUPFAM" id="SSF51011">
    <property type="entry name" value="Glycosyl hydrolase domain"/>
    <property type="match status" value="1"/>
</dbReference>
<reference evidence="3" key="2">
    <citation type="submission" date="2021-04" db="EMBL/GenBank/DDBJ databases">
        <authorList>
            <person name="Gilroy R."/>
        </authorList>
    </citation>
    <scope>NUCLEOTIDE SEQUENCE</scope>
    <source>
        <strain evidence="3">ChiSjej1B19-5720</strain>
    </source>
</reference>
<dbReference type="SUPFAM" id="SSF51445">
    <property type="entry name" value="(Trans)glycosidases"/>
    <property type="match status" value="1"/>
</dbReference>
<evidence type="ECO:0000256" key="1">
    <source>
        <dbReference type="ARBA" id="ARBA00008061"/>
    </source>
</evidence>
<dbReference type="PANTHER" id="PTHR43002">
    <property type="entry name" value="GLYCOGEN DEBRANCHING ENZYME"/>
    <property type="match status" value="1"/>
</dbReference>
<dbReference type="Gene3D" id="3.20.20.80">
    <property type="entry name" value="Glycosidases"/>
    <property type="match status" value="2"/>
</dbReference>
<dbReference type="EMBL" id="DWYZ01000240">
    <property type="protein sequence ID" value="HJB29655.1"/>
    <property type="molecule type" value="Genomic_DNA"/>
</dbReference>
<sequence>MPSHKITRIEKGFPIFLGANKIRNGYNFALEVQKGIEASLVLYRKRAKQPTQEIPLTEEYRSGEIRSIFLPDFPAEEYEYNYRINGKIVQDPCTYAIHGRERFGVLPKEWDEHRIRCGFLKEEFYDWEGDDGLDVPYQDMILYKVHVRGYTKQYKLPAKEKGTFAGLGEMIPYWKDLGINAVELMPAYEFFEILPEEEKTGMVTEKRREGKVNFWGYMPGYYFAPKSAYCATDNPQREFCDFIKKLHKAGIACIMEMYFPAEINGVIALRTLQFWKLYYHVDGFHLSGEGVPMKLILRDKLLADTKLMFPGVDMDSAFHGEPHLYRNVAEYNDSFQRDMRRFLKSDEDTIQGAAYYIKRNPDDHSAVNYMTSQDGFTLMDLVSYNYKHNEANGEDNNDGSSYNFSWNCGVEGPSRKTAVRQMREKQVRNAFLFMLLSQGVPMLYGGDEFGNSQEGNNNAYCQDNAVGWIDWKSYRKNIGIYQFVKAAIAFRKAHPILHIDKELRGVDYKTKGCPDISFHGERAWYLNTDNTCRLLGVMYCGAYAKREDGTKDDFIYVGYNLHWETRKIALPNLPGGIKWKKAADTSDMSGCGFYEEMQEQDEKTIEIPPRTIVVLVGK</sequence>
<dbReference type="InterPro" id="IPR017853">
    <property type="entry name" value="GH"/>
</dbReference>
<dbReference type="AlphaFoldDB" id="A0A9D2RY80"/>
<comment type="similarity">
    <text evidence="1">Belongs to the glycosyl hydrolase 13 family.</text>
</comment>
<dbReference type="InterPro" id="IPR013780">
    <property type="entry name" value="Glyco_hydro_b"/>
</dbReference>
<accession>A0A9D2RY80</accession>
<dbReference type="Gene3D" id="2.60.40.1180">
    <property type="entry name" value="Golgi alpha-mannosidase II"/>
    <property type="match status" value="1"/>
</dbReference>
<name>A0A9D2RY80_9FIRM</name>
<dbReference type="InterPro" id="IPR013783">
    <property type="entry name" value="Ig-like_fold"/>
</dbReference>
<dbReference type="InterPro" id="IPR014756">
    <property type="entry name" value="Ig_E-set"/>
</dbReference>
<evidence type="ECO:0000313" key="3">
    <source>
        <dbReference type="EMBL" id="HJB29655.1"/>
    </source>
</evidence>
<dbReference type="SUPFAM" id="SSF81296">
    <property type="entry name" value="E set domains"/>
    <property type="match status" value="1"/>
</dbReference>
<comment type="caution">
    <text evidence="3">The sequence shown here is derived from an EMBL/GenBank/DDBJ whole genome shotgun (WGS) entry which is preliminary data.</text>
</comment>
<feature type="domain" description="Glycosyl hydrolase family 13 catalytic" evidence="2">
    <location>
        <begin position="144"/>
        <end position="491"/>
    </location>
</feature>
<dbReference type="CDD" id="cd11234">
    <property type="entry name" value="E_set_GDE_N"/>
    <property type="match status" value="1"/>
</dbReference>
<keyword evidence="3" id="KW-0378">Hydrolase</keyword>
<organism evidence="3 4">
    <name type="scientific">Candidatus Blautia faecavium</name>
    <dbReference type="NCBI Taxonomy" id="2838487"/>
    <lineage>
        <taxon>Bacteria</taxon>
        <taxon>Bacillati</taxon>
        <taxon>Bacillota</taxon>
        <taxon>Clostridia</taxon>
        <taxon>Lachnospirales</taxon>
        <taxon>Lachnospiraceae</taxon>
        <taxon>Blautia</taxon>
    </lineage>
</organism>
<dbReference type="SMART" id="SM00642">
    <property type="entry name" value="Aamy"/>
    <property type="match status" value="1"/>
</dbReference>
<gene>
    <name evidence="3" type="ORF">IAA06_12825</name>
</gene>
<reference evidence="3" key="1">
    <citation type="journal article" date="2021" name="PeerJ">
        <title>Extensive microbial diversity within the chicken gut microbiome revealed by metagenomics and culture.</title>
        <authorList>
            <person name="Gilroy R."/>
            <person name="Ravi A."/>
            <person name="Getino M."/>
            <person name="Pursley I."/>
            <person name="Horton D.L."/>
            <person name="Alikhan N.F."/>
            <person name="Baker D."/>
            <person name="Gharbi K."/>
            <person name="Hall N."/>
            <person name="Watson M."/>
            <person name="Adriaenssens E.M."/>
            <person name="Foster-Nyarko E."/>
            <person name="Jarju S."/>
            <person name="Secka A."/>
            <person name="Antonio M."/>
            <person name="Oren A."/>
            <person name="Chaudhuri R.R."/>
            <person name="La Ragione R."/>
            <person name="Hildebrand F."/>
            <person name="Pallen M.J."/>
        </authorList>
    </citation>
    <scope>NUCLEOTIDE SEQUENCE</scope>
    <source>
        <strain evidence="3">ChiSjej1B19-5720</strain>
    </source>
</reference>
<protein>
    <submittedName>
        <fullName evidence="3">Type II secretory pathway, pullulanase PulA and related glycosidase</fullName>
    </submittedName>
</protein>
<dbReference type="Proteomes" id="UP000823842">
    <property type="component" value="Unassembled WGS sequence"/>
</dbReference>
<proteinExistence type="inferred from homology"/>
<dbReference type="Gene3D" id="2.60.40.10">
    <property type="entry name" value="Immunoglobulins"/>
    <property type="match status" value="1"/>
</dbReference>
<dbReference type="InterPro" id="IPR006047">
    <property type="entry name" value="GH13_cat_dom"/>
</dbReference>
<keyword evidence="3" id="KW-0326">Glycosidase</keyword>